<sequence length="141" mass="15501">MADLLVCLQIRGYPDLLHFASLPTSFHIITHPEEGNQHLMVADLITNGPHSWDLERINQVVTMCARGIELLWIQEDTLVPLTRIRIYIGGGDYGVCSVLVCGALAKSIDGRFSPFLAECIALREGLKLAKELEIDGPCSGN</sequence>
<reference evidence="1" key="1">
    <citation type="submission" date="2023-07" db="EMBL/GenBank/DDBJ databases">
        <title>draft genome sequence of fig (Ficus carica).</title>
        <authorList>
            <person name="Takahashi T."/>
            <person name="Nishimura K."/>
        </authorList>
    </citation>
    <scope>NUCLEOTIDE SEQUENCE</scope>
</reference>
<evidence type="ECO:0000313" key="2">
    <source>
        <dbReference type="Proteomes" id="UP001187192"/>
    </source>
</evidence>
<dbReference type="EMBL" id="BTGU01006399">
    <property type="protein sequence ID" value="GMN19993.1"/>
    <property type="molecule type" value="Genomic_DNA"/>
</dbReference>
<evidence type="ECO:0000313" key="1">
    <source>
        <dbReference type="EMBL" id="GMN19993.1"/>
    </source>
</evidence>
<protein>
    <submittedName>
        <fullName evidence="1">Uncharacterized protein</fullName>
    </submittedName>
</protein>
<dbReference type="AlphaFoldDB" id="A0AA87Z6P9"/>
<gene>
    <name evidence="1" type="ORF">TIFTF001_048687</name>
</gene>
<keyword evidence="2" id="KW-1185">Reference proteome</keyword>
<proteinExistence type="predicted"/>
<organism evidence="1 2">
    <name type="scientific">Ficus carica</name>
    <name type="common">Common fig</name>
    <dbReference type="NCBI Taxonomy" id="3494"/>
    <lineage>
        <taxon>Eukaryota</taxon>
        <taxon>Viridiplantae</taxon>
        <taxon>Streptophyta</taxon>
        <taxon>Embryophyta</taxon>
        <taxon>Tracheophyta</taxon>
        <taxon>Spermatophyta</taxon>
        <taxon>Magnoliopsida</taxon>
        <taxon>eudicotyledons</taxon>
        <taxon>Gunneridae</taxon>
        <taxon>Pentapetalae</taxon>
        <taxon>rosids</taxon>
        <taxon>fabids</taxon>
        <taxon>Rosales</taxon>
        <taxon>Moraceae</taxon>
        <taxon>Ficeae</taxon>
        <taxon>Ficus</taxon>
    </lineage>
</organism>
<name>A0AA87Z6P9_FICCA</name>
<accession>A0AA87Z6P9</accession>
<dbReference type="Proteomes" id="UP001187192">
    <property type="component" value="Unassembled WGS sequence"/>
</dbReference>
<comment type="caution">
    <text evidence="1">The sequence shown here is derived from an EMBL/GenBank/DDBJ whole genome shotgun (WGS) entry which is preliminary data.</text>
</comment>